<reference evidence="2 3" key="1">
    <citation type="submission" date="2019-09" db="EMBL/GenBank/DDBJ databases">
        <title>Whole-genome sequence of the purple sulfur bacterium Thiohalocapsa marina DSM 19078.</title>
        <authorList>
            <person name="Kyndt J.A."/>
            <person name="Meyer T.E."/>
        </authorList>
    </citation>
    <scope>NUCLEOTIDE SEQUENCE [LARGE SCALE GENOMIC DNA]</scope>
    <source>
        <strain evidence="2 3">DSM 19078</strain>
    </source>
</reference>
<dbReference type="EMBL" id="VWXX01000026">
    <property type="protein sequence ID" value="KAA6183976.1"/>
    <property type="molecule type" value="Genomic_DNA"/>
</dbReference>
<dbReference type="SUPFAM" id="SSF81301">
    <property type="entry name" value="Nucleotidyltransferase"/>
    <property type="match status" value="1"/>
</dbReference>
<accession>A0A5M8FJT2</accession>
<dbReference type="AlphaFoldDB" id="A0A5M8FJT2"/>
<dbReference type="GO" id="GO:0016779">
    <property type="term" value="F:nucleotidyltransferase activity"/>
    <property type="evidence" value="ECO:0007669"/>
    <property type="project" value="InterPro"/>
</dbReference>
<evidence type="ECO:0000259" key="1">
    <source>
        <dbReference type="Pfam" id="PF01909"/>
    </source>
</evidence>
<dbReference type="OrthoDB" id="5899752at2"/>
<dbReference type="CDD" id="cd05403">
    <property type="entry name" value="NT_KNTase_like"/>
    <property type="match status" value="1"/>
</dbReference>
<protein>
    <submittedName>
        <fullName evidence="2">Nucleotidyltransferase domain-containing protein</fullName>
    </submittedName>
</protein>
<evidence type="ECO:0000313" key="3">
    <source>
        <dbReference type="Proteomes" id="UP000322981"/>
    </source>
</evidence>
<dbReference type="InterPro" id="IPR052548">
    <property type="entry name" value="Type_VII_TA_antitoxin"/>
</dbReference>
<keyword evidence="3" id="KW-1185">Reference proteome</keyword>
<dbReference type="InterPro" id="IPR043519">
    <property type="entry name" value="NT_sf"/>
</dbReference>
<name>A0A5M8FJT2_9GAMM</name>
<dbReference type="PANTHER" id="PTHR33933">
    <property type="entry name" value="NUCLEOTIDYLTRANSFERASE"/>
    <property type="match status" value="1"/>
</dbReference>
<dbReference type="Proteomes" id="UP000322981">
    <property type="component" value="Unassembled WGS sequence"/>
</dbReference>
<dbReference type="InterPro" id="IPR002934">
    <property type="entry name" value="Polymerase_NTP_transf_dom"/>
</dbReference>
<dbReference type="Pfam" id="PF01909">
    <property type="entry name" value="NTP_transf_2"/>
    <property type="match status" value="1"/>
</dbReference>
<proteinExistence type="predicted"/>
<feature type="domain" description="Polymerase nucleotidyl transferase" evidence="1">
    <location>
        <begin position="17"/>
        <end position="73"/>
    </location>
</feature>
<gene>
    <name evidence="2" type="ORF">F2Q65_14090</name>
</gene>
<keyword evidence="2" id="KW-0808">Transferase</keyword>
<comment type="caution">
    <text evidence="2">The sequence shown here is derived from an EMBL/GenBank/DDBJ whole genome shotgun (WGS) entry which is preliminary data.</text>
</comment>
<organism evidence="2 3">
    <name type="scientific">Thiohalocapsa marina</name>
    <dbReference type="NCBI Taxonomy" id="424902"/>
    <lineage>
        <taxon>Bacteria</taxon>
        <taxon>Pseudomonadati</taxon>
        <taxon>Pseudomonadota</taxon>
        <taxon>Gammaproteobacteria</taxon>
        <taxon>Chromatiales</taxon>
        <taxon>Chromatiaceae</taxon>
        <taxon>Thiohalocapsa</taxon>
    </lineage>
</organism>
<sequence length="107" mass="12050">MSHQTGPEAIPSVFALEVRKRLGAHLKELRLFGSRARGDAHVNSDYDMLVIVDTRSPEILAAILDIEVDLIDRYEALVTSIVRSEAEWEQRQGTPLALNIEREGRLL</sequence>
<evidence type="ECO:0000313" key="2">
    <source>
        <dbReference type="EMBL" id="KAA6183976.1"/>
    </source>
</evidence>
<dbReference type="PANTHER" id="PTHR33933:SF1">
    <property type="entry name" value="PROTEIN ADENYLYLTRANSFERASE MNTA-RELATED"/>
    <property type="match status" value="1"/>
</dbReference>
<dbReference type="Gene3D" id="3.30.460.10">
    <property type="entry name" value="Beta Polymerase, domain 2"/>
    <property type="match status" value="1"/>
</dbReference>